<evidence type="ECO:0000313" key="4">
    <source>
        <dbReference type="Ensembl" id="ENSNGAP00000000405.1"/>
    </source>
</evidence>
<evidence type="ECO:0000256" key="2">
    <source>
        <dbReference type="SAM" id="Phobius"/>
    </source>
</evidence>
<reference evidence="4" key="2">
    <citation type="submission" date="2025-09" db="UniProtKB">
        <authorList>
            <consortium name="Ensembl"/>
        </authorList>
    </citation>
    <scope>IDENTIFICATION</scope>
</reference>
<dbReference type="InterPro" id="IPR013783">
    <property type="entry name" value="Ig-like_fold"/>
</dbReference>
<dbReference type="InterPro" id="IPR050380">
    <property type="entry name" value="Immune_Resp_Modulators"/>
</dbReference>
<evidence type="ECO:0000259" key="3">
    <source>
        <dbReference type="PROSITE" id="PS50835"/>
    </source>
</evidence>
<feature type="domain" description="Ig-like" evidence="3">
    <location>
        <begin position="226"/>
        <end position="322"/>
    </location>
</feature>
<dbReference type="Ensembl" id="ENSNGAT00000000415.1">
    <property type="protein sequence ID" value="ENSNGAP00000000405.1"/>
    <property type="gene ID" value="ENSNGAG00000000319.1"/>
</dbReference>
<sequence length="396" mass="43854">STTAPSVFPLAPGCGDTSGSTVTMGCLVKGYFPEPVTVTWNSGALSSGVHTFPAVLQSGLYTLSSSATVSSSTWPSQTYICNVNHPASKTKVDKKIEPRSIITHKCPKCPAPDLQGGPSAFIFPPKPKDALLISLTPKITCVVVDVSQDDPEVQFSWFMNNVELHTAQTQLREEQENSTFRVVSVLPIRHQDWLKGNTFKCKVNSRALPAPIERTISKPKGQARMPQVYTFPPPREQLAKNEVSLTCMIMGFFPQDIDVEWQSNGQPVQNFRNTKPVLDVDGSYFLYSKLTVNKRSWEEGEMYTCSVVHEALHNHHMQKTISRSPGIELDETCVEAQDGELDGLWTTITIFITLFLLSVCYSATVTLFKVKWIFSSVVELKQAVAPDYRNMIGQGA</sequence>
<dbReference type="Pfam" id="PF07654">
    <property type="entry name" value="C1-set"/>
    <property type="match status" value="3"/>
</dbReference>
<feature type="domain" description="Ig-like" evidence="3">
    <location>
        <begin position="5"/>
        <end position="97"/>
    </location>
</feature>
<evidence type="ECO:0000313" key="5">
    <source>
        <dbReference type="Proteomes" id="UP000694381"/>
    </source>
</evidence>
<keyword evidence="5" id="KW-1185">Reference proteome</keyword>
<dbReference type="SUPFAM" id="SSF48726">
    <property type="entry name" value="Immunoglobulin"/>
    <property type="match status" value="3"/>
</dbReference>
<organism evidence="4 5">
    <name type="scientific">Nannospalax galili</name>
    <name type="common">Northern Israeli blind subterranean mole rat</name>
    <name type="synonym">Spalax galili</name>
    <dbReference type="NCBI Taxonomy" id="1026970"/>
    <lineage>
        <taxon>Eukaryota</taxon>
        <taxon>Metazoa</taxon>
        <taxon>Chordata</taxon>
        <taxon>Craniata</taxon>
        <taxon>Vertebrata</taxon>
        <taxon>Euteleostomi</taxon>
        <taxon>Mammalia</taxon>
        <taxon>Eutheria</taxon>
        <taxon>Euarchontoglires</taxon>
        <taxon>Glires</taxon>
        <taxon>Rodentia</taxon>
        <taxon>Myomorpha</taxon>
        <taxon>Muroidea</taxon>
        <taxon>Spalacidae</taxon>
        <taxon>Spalacinae</taxon>
        <taxon>Nannospalax</taxon>
    </lineage>
</organism>
<keyword evidence="2" id="KW-1133">Transmembrane helix</keyword>
<dbReference type="PANTHER" id="PTHR23411">
    <property type="entry name" value="TAPASIN"/>
    <property type="match status" value="1"/>
</dbReference>
<feature type="domain" description="Ig-like" evidence="3">
    <location>
        <begin position="118"/>
        <end position="217"/>
    </location>
</feature>
<dbReference type="PROSITE" id="PS00290">
    <property type="entry name" value="IG_MHC"/>
    <property type="match status" value="2"/>
</dbReference>
<dbReference type="FunFam" id="2.60.40.10:FF:001129">
    <property type="entry name" value="Immunoglobulin heavy constant gamma 1"/>
    <property type="match status" value="1"/>
</dbReference>
<dbReference type="CDD" id="cd21817">
    <property type="entry name" value="IgC1_CH1_IgEG"/>
    <property type="match status" value="1"/>
</dbReference>
<dbReference type="OMA" id="DENCAEA"/>
<dbReference type="InterPro" id="IPR036179">
    <property type="entry name" value="Ig-like_dom_sf"/>
</dbReference>
<name>A0A8C6QAI1_NANGA</name>
<dbReference type="GeneTree" id="ENSGT00940000163307"/>
<dbReference type="SMART" id="SM00407">
    <property type="entry name" value="IGc1"/>
    <property type="match status" value="3"/>
</dbReference>
<dbReference type="FunFam" id="2.60.40.10:FF:000463">
    <property type="entry name" value="Immunoglobulin heavy constant gamma 1"/>
    <property type="match status" value="1"/>
</dbReference>
<accession>A0A8C6QAI1</accession>
<dbReference type="FunFam" id="2.60.40.10:FF:001739">
    <property type="entry name" value="Ig gamma-2A chain C region"/>
    <property type="match status" value="1"/>
</dbReference>
<dbReference type="Proteomes" id="UP000694381">
    <property type="component" value="Unassembled WGS sequence"/>
</dbReference>
<keyword evidence="2" id="KW-0472">Membrane</keyword>
<dbReference type="AlphaFoldDB" id="A0A8C6QAI1"/>
<dbReference type="InterPro" id="IPR003006">
    <property type="entry name" value="Ig/MHC_CS"/>
</dbReference>
<protein>
    <recommendedName>
        <fullName evidence="3">Ig-like domain-containing protein</fullName>
    </recommendedName>
</protein>
<feature type="transmembrane region" description="Helical" evidence="2">
    <location>
        <begin position="343"/>
        <end position="368"/>
    </location>
</feature>
<dbReference type="CDD" id="cd05768">
    <property type="entry name" value="IgC1_CH3_IgAGD_CH4_IgAEM"/>
    <property type="match status" value="1"/>
</dbReference>
<proteinExistence type="predicted"/>
<reference evidence="4" key="1">
    <citation type="submission" date="2025-08" db="UniProtKB">
        <authorList>
            <consortium name="Ensembl"/>
        </authorList>
    </citation>
    <scope>IDENTIFICATION</scope>
</reference>
<evidence type="ECO:0000256" key="1">
    <source>
        <dbReference type="ARBA" id="ARBA00023319"/>
    </source>
</evidence>
<dbReference type="PROSITE" id="PS50835">
    <property type="entry name" value="IG_LIKE"/>
    <property type="match status" value="3"/>
</dbReference>
<keyword evidence="2" id="KW-0812">Transmembrane</keyword>
<dbReference type="Gene3D" id="2.60.40.10">
    <property type="entry name" value="Immunoglobulins"/>
    <property type="match status" value="3"/>
</dbReference>
<dbReference type="InterPro" id="IPR007110">
    <property type="entry name" value="Ig-like_dom"/>
</dbReference>
<dbReference type="InterPro" id="IPR003597">
    <property type="entry name" value="Ig_C1-set"/>
</dbReference>
<keyword evidence="1" id="KW-0393">Immunoglobulin domain</keyword>